<reference evidence="1" key="1">
    <citation type="submission" date="2021-01" db="EMBL/GenBank/DDBJ databases">
        <authorList>
            <person name="Corre E."/>
            <person name="Pelletier E."/>
            <person name="Niang G."/>
            <person name="Scheremetjew M."/>
            <person name="Finn R."/>
            <person name="Kale V."/>
            <person name="Holt S."/>
            <person name="Cochrane G."/>
            <person name="Meng A."/>
            <person name="Brown T."/>
            <person name="Cohen L."/>
        </authorList>
    </citation>
    <scope>NUCLEOTIDE SEQUENCE</scope>
    <source>
        <strain evidence="1">CCMP1320</strain>
    </source>
</reference>
<accession>A0A7S3R0F9</accession>
<evidence type="ECO:0000313" key="1">
    <source>
        <dbReference type="EMBL" id="CAE0498425.1"/>
    </source>
</evidence>
<proteinExistence type="predicted"/>
<name>A0A7S3R0F9_DUNTE</name>
<dbReference type="AlphaFoldDB" id="A0A7S3R0F9"/>
<gene>
    <name evidence="1" type="ORF">DTER00134_LOCUS13498</name>
</gene>
<sequence length="473" mass="53493">MALHVLGCNLSASKCCCGSLVHRTYLLVHRRITYFTTHDFRYHLLAAHSHTVARTETHDRISIAHTHRSFKQTLPMPLSLTGEVYGRYVPQSVCNKDGQAQDVDIVLNEIFSDGEEIVVEFSNGPQPYRVRWEGRPRTPPFRWGDEGEILPPHNTWLLELDLKAEGFGAFIDPDMIRADPAIVDTDLGKVKQLLMDYSGAMQVVFYNQSAEGASSGDQLGQITLPQFRGVMTATKATTARFPAENVDNIFTSVATSTQTLARKVDNKSGVSTFGLLDFLLAIVHVAYHRYAAENPSQAPFQPLSNKLMSLFKDCFAVYTFPDITKKLARFEPCVHNSAAQLLLKRGRRLTEQTLDSCQLKRVRASMVSVDLRWLCTHLQRWNLLGRDFNLQELTIIAIFAKQTSTIPEEFVLHPQPLSYNYDEFERLLLGIAHHIYITKKKGEAFEEFLGETLDSIYKKANVLVEMPPKEGQD</sequence>
<protein>
    <submittedName>
        <fullName evidence="1">Uncharacterized protein</fullName>
    </submittedName>
</protein>
<organism evidence="1">
    <name type="scientific">Dunaliella tertiolecta</name>
    <name type="common">Green alga</name>
    <dbReference type="NCBI Taxonomy" id="3047"/>
    <lineage>
        <taxon>Eukaryota</taxon>
        <taxon>Viridiplantae</taxon>
        <taxon>Chlorophyta</taxon>
        <taxon>core chlorophytes</taxon>
        <taxon>Chlorophyceae</taxon>
        <taxon>CS clade</taxon>
        <taxon>Chlamydomonadales</taxon>
        <taxon>Dunaliellaceae</taxon>
        <taxon>Dunaliella</taxon>
    </lineage>
</organism>
<dbReference type="EMBL" id="HBIP01022547">
    <property type="protein sequence ID" value="CAE0498425.1"/>
    <property type="molecule type" value="Transcribed_RNA"/>
</dbReference>